<name>A0A6M3MBT9_9ZZZZ</name>
<dbReference type="AlphaFoldDB" id="A0A6M3MBT9"/>
<dbReference type="InterPro" id="IPR053738">
    <property type="entry name" value="Lambda_capsid_assembly"/>
</dbReference>
<protein>
    <submittedName>
        <fullName evidence="2">Putative capsid protein</fullName>
    </submittedName>
</protein>
<feature type="region of interest" description="Disordered" evidence="1">
    <location>
        <begin position="260"/>
        <end position="280"/>
    </location>
</feature>
<evidence type="ECO:0000256" key="1">
    <source>
        <dbReference type="SAM" id="MobiDB-lite"/>
    </source>
</evidence>
<dbReference type="EMBL" id="MT143770">
    <property type="protein sequence ID" value="QJB02262.1"/>
    <property type="molecule type" value="Genomic_DNA"/>
</dbReference>
<proteinExistence type="predicted"/>
<sequence>MPQPTGSDLHIDTYLSNLGVAYMNEPSAYIADRVFPVVPVNHRSDLYPIYQKDYWFRDEAKKRAPLTESAGGGFELEDPGTYYCHKWSFHQDLDDDDIANQDDVFDLEDDATSYVTEKIRLRREREWGANYFLAGVWGNDVVGGTDFTQWSATTGNPITDMEDWKTLVHQATGLMPNTFVVSRRVHQIVKNNDEIVERYKYTKGGVITAEILASIFEIDRYIVGSALYAANSEGLTEDLDYILDEYSALLVYAAPRPSRRRPSGGYTFRWRRPRNGGKTGTRLPYTIKKWHMDEIDGVRVEGNMYEDMQLIAADCGVFIGSIFSDDES</sequence>
<accession>A0A6M3MBT9</accession>
<dbReference type="Gene3D" id="3.90.1690.10">
    <property type="entry name" value="phage-related protein like domain"/>
    <property type="match status" value="1"/>
</dbReference>
<organism evidence="2">
    <name type="scientific">viral metagenome</name>
    <dbReference type="NCBI Taxonomy" id="1070528"/>
    <lineage>
        <taxon>unclassified sequences</taxon>
        <taxon>metagenomes</taxon>
        <taxon>organismal metagenomes</taxon>
    </lineage>
</organism>
<evidence type="ECO:0000313" key="2">
    <source>
        <dbReference type="EMBL" id="QJB02262.1"/>
    </source>
</evidence>
<reference evidence="2" key="1">
    <citation type="submission" date="2020-03" db="EMBL/GenBank/DDBJ databases">
        <title>The deep terrestrial virosphere.</title>
        <authorList>
            <person name="Holmfeldt K."/>
            <person name="Nilsson E."/>
            <person name="Simone D."/>
            <person name="Lopez-Fernandez M."/>
            <person name="Wu X."/>
            <person name="de Brujin I."/>
            <person name="Lundin D."/>
            <person name="Andersson A."/>
            <person name="Bertilsson S."/>
            <person name="Dopson M."/>
        </authorList>
    </citation>
    <scope>NUCLEOTIDE SEQUENCE</scope>
    <source>
        <strain evidence="2">MM171B01398</strain>
    </source>
</reference>
<gene>
    <name evidence="2" type="ORF">MM171B01398_0009</name>
</gene>